<evidence type="ECO:0000313" key="3">
    <source>
        <dbReference type="Proteomes" id="UP000887565"/>
    </source>
</evidence>
<dbReference type="SUPFAM" id="SSF54236">
    <property type="entry name" value="Ubiquitin-like"/>
    <property type="match status" value="2"/>
</dbReference>
<name>A0A915IJ81_ROMCU</name>
<evidence type="ECO:0000259" key="2">
    <source>
        <dbReference type="PROSITE" id="PS50053"/>
    </source>
</evidence>
<feature type="domain" description="Ubiquitin-like" evidence="2">
    <location>
        <begin position="238"/>
        <end position="310"/>
    </location>
</feature>
<dbReference type="SMART" id="SM00213">
    <property type="entry name" value="UBQ"/>
    <property type="match status" value="2"/>
</dbReference>
<dbReference type="InterPro" id="IPR050158">
    <property type="entry name" value="Ubiquitin_ubiquitin-like"/>
</dbReference>
<sequence>MAVMFLCKFLFTLLFCIQESANASSRSGGRSSKSSDSLLSNDREARAVDTLRDDISLAALERRGKKRRKTRYTMFTVESPAGHLDINFEATIKFVKTSLDLIADFDHYPEIKFFVDRKHRSPTTNEELPYRYAVFSIDLEYNRTTNMQRITEFVRTSSDFMHADHMQIFVQTASGKSVSLNVDAEDTVENIKNRIRDVEGIPTNLQRLEYQGQTLANARRLYDYNIKKDSILDLRHDIEINVRLSPTLVVTLKASPSDTVASLKARLLEFGTFTLDRIQLEFAGQELKNDAALKAYHITNGSILQATVRQITLPAPAT</sequence>
<dbReference type="Pfam" id="PF00240">
    <property type="entry name" value="ubiquitin"/>
    <property type="match status" value="2"/>
</dbReference>
<keyword evidence="1" id="KW-0732">Signal</keyword>
<dbReference type="PRINTS" id="PR00348">
    <property type="entry name" value="UBIQUITIN"/>
</dbReference>
<dbReference type="InterPro" id="IPR019956">
    <property type="entry name" value="Ubiquitin_dom"/>
</dbReference>
<dbReference type="InterPro" id="IPR029071">
    <property type="entry name" value="Ubiquitin-like_domsf"/>
</dbReference>
<dbReference type="PROSITE" id="PS50053">
    <property type="entry name" value="UBIQUITIN_2"/>
    <property type="match status" value="2"/>
</dbReference>
<dbReference type="WBParaSite" id="nRc.2.0.1.t13870-RA">
    <property type="protein sequence ID" value="nRc.2.0.1.t13870-RA"/>
    <property type="gene ID" value="nRc.2.0.1.g13870"/>
</dbReference>
<accession>A0A915IJ81</accession>
<evidence type="ECO:0000313" key="4">
    <source>
        <dbReference type="WBParaSite" id="nRc.2.0.1.t13870-RA"/>
    </source>
</evidence>
<evidence type="ECO:0000256" key="1">
    <source>
        <dbReference type="SAM" id="SignalP"/>
    </source>
</evidence>
<dbReference type="InterPro" id="IPR000626">
    <property type="entry name" value="Ubiquitin-like_dom"/>
</dbReference>
<proteinExistence type="predicted"/>
<dbReference type="AlphaFoldDB" id="A0A915IJ81"/>
<dbReference type="CDD" id="cd17039">
    <property type="entry name" value="Ubl_ubiquitin_like"/>
    <property type="match status" value="1"/>
</dbReference>
<dbReference type="PANTHER" id="PTHR10666">
    <property type="entry name" value="UBIQUITIN"/>
    <property type="match status" value="1"/>
</dbReference>
<feature type="chain" id="PRO_5037126637" evidence="1">
    <location>
        <begin position="24"/>
        <end position="318"/>
    </location>
</feature>
<feature type="signal peptide" evidence="1">
    <location>
        <begin position="1"/>
        <end position="23"/>
    </location>
</feature>
<dbReference type="Gene3D" id="3.10.20.90">
    <property type="entry name" value="Phosphatidylinositol 3-kinase Catalytic Subunit, Chain A, domain 1"/>
    <property type="match status" value="2"/>
</dbReference>
<organism evidence="3 4">
    <name type="scientific">Romanomermis culicivorax</name>
    <name type="common">Nematode worm</name>
    <dbReference type="NCBI Taxonomy" id="13658"/>
    <lineage>
        <taxon>Eukaryota</taxon>
        <taxon>Metazoa</taxon>
        <taxon>Ecdysozoa</taxon>
        <taxon>Nematoda</taxon>
        <taxon>Enoplea</taxon>
        <taxon>Dorylaimia</taxon>
        <taxon>Mermithida</taxon>
        <taxon>Mermithoidea</taxon>
        <taxon>Mermithidae</taxon>
        <taxon>Romanomermis</taxon>
    </lineage>
</organism>
<feature type="domain" description="Ubiquitin-like" evidence="2">
    <location>
        <begin position="166"/>
        <end position="234"/>
    </location>
</feature>
<dbReference type="Proteomes" id="UP000887565">
    <property type="component" value="Unplaced"/>
</dbReference>
<protein>
    <submittedName>
        <fullName evidence="4">Ubiquitin-like domain-containing protein</fullName>
    </submittedName>
</protein>
<reference evidence="4" key="1">
    <citation type="submission" date="2022-11" db="UniProtKB">
        <authorList>
            <consortium name="WormBaseParasite"/>
        </authorList>
    </citation>
    <scope>IDENTIFICATION</scope>
</reference>
<keyword evidence="3" id="KW-1185">Reference proteome</keyword>